<protein>
    <submittedName>
        <fullName evidence="1">Uncharacterized protein</fullName>
    </submittedName>
</protein>
<dbReference type="EMBL" id="BJYZ01000159">
    <property type="protein sequence ID" value="GEO43727.1"/>
    <property type="molecule type" value="Genomic_DNA"/>
</dbReference>
<comment type="caution">
    <text evidence="1">The sequence shown here is derived from an EMBL/GenBank/DDBJ whole genome shotgun (WGS) entry which is preliminary data.</text>
</comment>
<accession>A0A512E4S8</accession>
<evidence type="ECO:0000313" key="1">
    <source>
        <dbReference type="EMBL" id="GEO43727.1"/>
    </source>
</evidence>
<gene>
    <name evidence="1" type="ORF">SAE02_78750</name>
</gene>
<dbReference type="AlphaFoldDB" id="A0A512E4S8"/>
<organism evidence="1 2">
    <name type="scientific">Skermanella aerolata</name>
    <dbReference type="NCBI Taxonomy" id="393310"/>
    <lineage>
        <taxon>Bacteria</taxon>
        <taxon>Pseudomonadati</taxon>
        <taxon>Pseudomonadota</taxon>
        <taxon>Alphaproteobacteria</taxon>
        <taxon>Rhodospirillales</taxon>
        <taxon>Azospirillaceae</taxon>
        <taxon>Skermanella</taxon>
    </lineage>
</organism>
<dbReference type="RefSeq" id="WP_044437220.1">
    <property type="nucleotide sequence ID" value="NZ_BJYZ01000159.1"/>
</dbReference>
<dbReference type="Proteomes" id="UP000321523">
    <property type="component" value="Unassembled WGS sequence"/>
</dbReference>
<reference evidence="1 2" key="1">
    <citation type="submission" date="2019-07" db="EMBL/GenBank/DDBJ databases">
        <title>Whole genome shotgun sequence of Skermanella aerolata NBRC 106429.</title>
        <authorList>
            <person name="Hosoyama A."/>
            <person name="Uohara A."/>
            <person name="Ohji S."/>
            <person name="Ichikawa N."/>
        </authorList>
    </citation>
    <scope>NUCLEOTIDE SEQUENCE [LARGE SCALE GENOMIC DNA]</scope>
    <source>
        <strain evidence="1 2">NBRC 106429</strain>
    </source>
</reference>
<name>A0A512E4S8_9PROT</name>
<keyword evidence="2" id="KW-1185">Reference proteome</keyword>
<proteinExistence type="predicted"/>
<evidence type="ECO:0000313" key="2">
    <source>
        <dbReference type="Proteomes" id="UP000321523"/>
    </source>
</evidence>
<sequence length="103" mass="11301">MHPQLAARRLDVLHTQLESQRLDLLSCLNTLDGQLYQLRQTLGSEEYSRIMSLINRMRGEADALGAGSQISALALQELGKQLCRVTLALAKANPPQEESAAIS</sequence>